<proteinExistence type="predicted"/>
<keyword evidence="5" id="KW-1185">Reference proteome</keyword>
<evidence type="ECO:0000313" key="5">
    <source>
        <dbReference type="Proteomes" id="UP000807716"/>
    </source>
</evidence>
<feature type="region of interest" description="Disordered" evidence="2">
    <location>
        <begin position="1"/>
        <end position="108"/>
    </location>
</feature>
<organism evidence="4 5">
    <name type="scientific">Actinomortierella ambigua</name>
    <dbReference type="NCBI Taxonomy" id="1343610"/>
    <lineage>
        <taxon>Eukaryota</taxon>
        <taxon>Fungi</taxon>
        <taxon>Fungi incertae sedis</taxon>
        <taxon>Mucoromycota</taxon>
        <taxon>Mortierellomycotina</taxon>
        <taxon>Mortierellomycetes</taxon>
        <taxon>Mortierellales</taxon>
        <taxon>Mortierellaceae</taxon>
        <taxon>Actinomortierella</taxon>
    </lineage>
</organism>
<protein>
    <recommendedName>
        <fullName evidence="3">CCHC-type domain-containing protein</fullName>
    </recommendedName>
</protein>
<sequence length="348" mass="38506">MEEIHSAEVTASDGMQHSPPPPSPNADSPSTDHMIGHPISSSSPSSSRDGEKGKPVNDVSLPDQPVTSPPPSKKNPASSAQVANRLRASPISSRQPAKESARATRPRQVKTIYGPADMEHQVAIRFNPQKVSEAELYLALFSQWQPSEELTKYSHGIGYYAFSSQQDKEYAMANPLKIRTGAVLHAHLLKTAEGKTIRIRAENAPLSSTAKYKEEIVKLFQPVPDCRILEFSQIPIPPEYDTGDRSSYEFVLEIPYATPLETVKLPRVAVIQGRNVVFSWRGVKFCYHCAAPDHLKKDCPLPRSANIRKAKLAGTIYDHAIDSPTRHLESKLAALTLHHNDPDQRNDQ</sequence>
<accession>A0A9P6U3L4</accession>
<evidence type="ECO:0000313" key="4">
    <source>
        <dbReference type="EMBL" id="KAG0258146.1"/>
    </source>
</evidence>
<keyword evidence="1" id="KW-0862">Zinc</keyword>
<keyword evidence="1" id="KW-0479">Metal-binding</keyword>
<evidence type="ECO:0000256" key="2">
    <source>
        <dbReference type="SAM" id="MobiDB-lite"/>
    </source>
</evidence>
<evidence type="ECO:0000256" key="1">
    <source>
        <dbReference type="PROSITE-ProRule" id="PRU00047"/>
    </source>
</evidence>
<name>A0A9P6U3L4_9FUNG</name>
<dbReference type="GO" id="GO:0008270">
    <property type="term" value="F:zinc ion binding"/>
    <property type="evidence" value="ECO:0007669"/>
    <property type="project" value="UniProtKB-KW"/>
</dbReference>
<dbReference type="Proteomes" id="UP000807716">
    <property type="component" value="Unassembled WGS sequence"/>
</dbReference>
<dbReference type="EMBL" id="JAAAJB010000335">
    <property type="protein sequence ID" value="KAG0258146.1"/>
    <property type="molecule type" value="Genomic_DNA"/>
</dbReference>
<dbReference type="GO" id="GO:0003676">
    <property type="term" value="F:nucleic acid binding"/>
    <property type="evidence" value="ECO:0007669"/>
    <property type="project" value="InterPro"/>
</dbReference>
<dbReference type="OrthoDB" id="2449117at2759"/>
<comment type="caution">
    <text evidence="4">The sequence shown here is derived from an EMBL/GenBank/DDBJ whole genome shotgun (WGS) entry which is preliminary data.</text>
</comment>
<evidence type="ECO:0000259" key="3">
    <source>
        <dbReference type="PROSITE" id="PS50158"/>
    </source>
</evidence>
<reference evidence="4" key="1">
    <citation type="journal article" date="2020" name="Fungal Divers.">
        <title>Resolving the Mortierellaceae phylogeny through synthesis of multi-gene phylogenetics and phylogenomics.</title>
        <authorList>
            <person name="Vandepol N."/>
            <person name="Liber J."/>
            <person name="Desiro A."/>
            <person name="Na H."/>
            <person name="Kennedy M."/>
            <person name="Barry K."/>
            <person name="Grigoriev I.V."/>
            <person name="Miller A.N."/>
            <person name="O'Donnell K."/>
            <person name="Stajich J.E."/>
            <person name="Bonito G."/>
        </authorList>
    </citation>
    <scope>NUCLEOTIDE SEQUENCE</scope>
    <source>
        <strain evidence="4">BC1065</strain>
    </source>
</reference>
<keyword evidence="1" id="KW-0863">Zinc-finger</keyword>
<dbReference type="InterPro" id="IPR001878">
    <property type="entry name" value="Znf_CCHC"/>
</dbReference>
<dbReference type="AlphaFoldDB" id="A0A9P6U3L4"/>
<gene>
    <name evidence="4" type="ORF">DFQ27_004779</name>
</gene>
<feature type="domain" description="CCHC-type" evidence="3">
    <location>
        <begin position="286"/>
        <end position="300"/>
    </location>
</feature>
<dbReference type="PROSITE" id="PS50158">
    <property type="entry name" value="ZF_CCHC"/>
    <property type="match status" value="1"/>
</dbReference>